<accession>A0A9X1YHR7</accession>
<dbReference type="Gene3D" id="3.40.50.150">
    <property type="entry name" value="Vaccinia Virus protein VP39"/>
    <property type="match status" value="1"/>
</dbReference>
<dbReference type="Pfam" id="PF13489">
    <property type="entry name" value="Methyltransf_23"/>
    <property type="match status" value="1"/>
</dbReference>
<dbReference type="GO" id="GO:0008168">
    <property type="term" value="F:methyltransferase activity"/>
    <property type="evidence" value="ECO:0007669"/>
    <property type="project" value="UniProtKB-KW"/>
</dbReference>
<dbReference type="RefSeq" id="WP_248668491.1">
    <property type="nucleotide sequence ID" value="NZ_JALPRX010000081.1"/>
</dbReference>
<dbReference type="Proteomes" id="UP001139516">
    <property type="component" value="Unassembled WGS sequence"/>
</dbReference>
<dbReference type="InterPro" id="IPR029063">
    <property type="entry name" value="SAM-dependent_MTases_sf"/>
</dbReference>
<keyword evidence="1" id="KW-0489">Methyltransferase</keyword>
<name>A0A9X1YHR7_9PROT</name>
<organism evidence="1 2">
    <name type="scientific">Roseomonas acroporae</name>
    <dbReference type="NCBI Taxonomy" id="2937791"/>
    <lineage>
        <taxon>Bacteria</taxon>
        <taxon>Pseudomonadati</taxon>
        <taxon>Pseudomonadota</taxon>
        <taxon>Alphaproteobacteria</taxon>
        <taxon>Acetobacterales</taxon>
        <taxon>Roseomonadaceae</taxon>
        <taxon>Roseomonas</taxon>
    </lineage>
</organism>
<protein>
    <submittedName>
        <fullName evidence="1">Class I SAM-dependent methyltransferase</fullName>
    </submittedName>
</protein>
<comment type="caution">
    <text evidence="1">The sequence shown here is derived from an EMBL/GenBank/DDBJ whole genome shotgun (WGS) entry which is preliminary data.</text>
</comment>
<sequence length="289" mass="32110">MPVPPEAAARLGFPPRAFIDWVLSLPRLPFDGVGPSEDFLEPPSFYMAQLHRHWLTLEAVRRHLPHDGFLVDLGSYPFGIPIALRDFCLHRGRIAASAIQPLPPEQSALLRGYGIEHFAADLDPHVVDETTRGLECRIPCPDGAADLVLLAHVVEHLYHPLDILREALRALRPGGMLVVTTQNARQVDTFDNLAAGHPFLHQPVASSSAMVMGHWRGPVRFFTAEDMETMLRAAGFDVAATEFAHCFYHAFLPGHFARPEPALAGWKLDIVVPHPQFRNTLTVFAQRPA</sequence>
<keyword evidence="1" id="KW-0808">Transferase</keyword>
<proteinExistence type="predicted"/>
<dbReference type="GO" id="GO:0032259">
    <property type="term" value="P:methylation"/>
    <property type="evidence" value="ECO:0007669"/>
    <property type="project" value="UniProtKB-KW"/>
</dbReference>
<dbReference type="CDD" id="cd02440">
    <property type="entry name" value="AdoMet_MTases"/>
    <property type="match status" value="1"/>
</dbReference>
<dbReference type="SUPFAM" id="SSF53335">
    <property type="entry name" value="S-adenosyl-L-methionine-dependent methyltransferases"/>
    <property type="match status" value="1"/>
</dbReference>
<dbReference type="EMBL" id="JALPRX010000081">
    <property type="protein sequence ID" value="MCK8786376.1"/>
    <property type="molecule type" value="Genomic_DNA"/>
</dbReference>
<dbReference type="AlphaFoldDB" id="A0A9X1YHR7"/>
<gene>
    <name evidence="1" type="ORF">M0638_18525</name>
</gene>
<reference evidence="1" key="1">
    <citation type="submission" date="2022-04" db="EMBL/GenBank/DDBJ databases">
        <title>Roseomonas acroporae sp. nov., isolated from coral Acropora digitifera.</title>
        <authorList>
            <person name="Sun H."/>
        </authorList>
    </citation>
    <scope>NUCLEOTIDE SEQUENCE</scope>
    <source>
        <strain evidence="1">NAR14</strain>
    </source>
</reference>
<evidence type="ECO:0000313" key="2">
    <source>
        <dbReference type="Proteomes" id="UP001139516"/>
    </source>
</evidence>
<evidence type="ECO:0000313" key="1">
    <source>
        <dbReference type="EMBL" id="MCK8786376.1"/>
    </source>
</evidence>
<keyword evidence="2" id="KW-1185">Reference proteome</keyword>